<sequence length="135" mass="15059">MVSVTTRTQLHDPEPTLTSRIERRPGEGRQEVRVRRVTGFDRRQGGFPRRLSEQCRQALMNGAQSLEAVGLSMSDVVRVIYLVHDADAFPACFPLLRDAFGDARPALTLRLVGGFDTPDVKIELELIARGRSLIS</sequence>
<dbReference type="EMBL" id="CP053708">
    <property type="protein sequence ID" value="QKE92223.1"/>
    <property type="molecule type" value="Genomic_DNA"/>
</dbReference>
<proteinExistence type="predicted"/>
<dbReference type="Proteomes" id="UP000500767">
    <property type="component" value="Chromosome"/>
</dbReference>
<name>A0A6M8HUM1_9PROT</name>
<feature type="region of interest" description="Disordered" evidence="1">
    <location>
        <begin position="1"/>
        <end position="20"/>
    </location>
</feature>
<dbReference type="KEGG" id="lck:HN018_21245"/>
<keyword evidence="3" id="KW-1185">Reference proteome</keyword>
<evidence type="ECO:0000256" key="1">
    <source>
        <dbReference type="SAM" id="MobiDB-lite"/>
    </source>
</evidence>
<dbReference type="Pfam" id="PF01042">
    <property type="entry name" value="Ribonuc_L-PSP"/>
    <property type="match status" value="1"/>
</dbReference>
<dbReference type="RefSeq" id="WP_171836942.1">
    <property type="nucleotide sequence ID" value="NZ_CP053708.1"/>
</dbReference>
<dbReference type="PANTHER" id="PTHR43857">
    <property type="entry name" value="BLR7761 PROTEIN"/>
    <property type="match status" value="1"/>
</dbReference>
<protein>
    <submittedName>
        <fullName evidence="2">Uncharacterized protein</fullName>
    </submittedName>
</protein>
<organism evidence="2 3">
    <name type="scientific">Lichenicola cladoniae</name>
    <dbReference type="NCBI Taxonomy" id="1484109"/>
    <lineage>
        <taxon>Bacteria</taxon>
        <taxon>Pseudomonadati</taxon>
        <taxon>Pseudomonadota</taxon>
        <taxon>Alphaproteobacteria</taxon>
        <taxon>Acetobacterales</taxon>
        <taxon>Acetobacteraceae</taxon>
        <taxon>Lichenicola</taxon>
    </lineage>
</organism>
<feature type="compositionally biased region" description="Basic and acidic residues" evidence="1">
    <location>
        <begin position="9"/>
        <end position="20"/>
    </location>
</feature>
<dbReference type="AlphaFoldDB" id="A0A6M8HUM1"/>
<dbReference type="InterPro" id="IPR035959">
    <property type="entry name" value="RutC-like_sf"/>
</dbReference>
<dbReference type="PANTHER" id="PTHR43857:SF1">
    <property type="entry name" value="YJGH FAMILY PROTEIN"/>
    <property type="match status" value="1"/>
</dbReference>
<dbReference type="Gene3D" id="3.30.1330.40">
    <property type="entry name" value="RutC-like"/>
    <property type="match status" value="1"/>
</dbReference>
<gene>
    <name evidence="2" type="ORF">HN018_21245</name>
</gene>
<dbReference type="InterPro" id="IPR006175">
    <property type="entry name" value="YjgF/YER057c/UK114"/>
</dbReference>
<evidence type="ECO:0000313" key="2">
    <source>
        <dbReference type="EMBL" id="QKE92223.1"/>
    </source>
</evidence>
<accession>A0A6M8HUM1</accession>
<reference evidence="2 3" key="1">
    <citation type="journal article" date="2014" name="World J. Microbiol. Biotechnol.">
        <title>Biodiversity and physiological characteristics of Antarctic and Arctic lichens-associated bacteria.</title>
        <authorList>
            <person name="Lee Y.M."/>
            <person name="Kim E.H."/>
            <person name="Lee H.K."/>
            <person name="Hong S.G."/>
        </authorList>
    </citation>
    <scope>NUCLEOTIDE SEQUENCE [LARGE SCALE GENOMIC DNA]</scope>
    <source>
        <strain evidence="2 3">PAMC 26569</strain>
    </source>
</reference>
<dbReference type="SUPFAM" id="SSF55298">
    <property type="entry name" value="YjgF-like"/>
    <property type="match status" value="1"/>
</dbReference>
<evidence type="ECO:0000313" key="3">
    <source>
        <dbReference type="Proteomes" id="UP000500767"/>
    </source>
</evidence>